<proteinExistence type="predicted"/>
<accession>A0A2U1LFN0</accession>
<dbReference type="Proteomes" id="UP000245207">
    <property type="component" value="Unassembled WGS sequence"/>
</dbReference>
<evidence type="ECO:0000256" key="2">
    <source>
        <dbReference type="SAM" id="Phobius"/>
    </source>
</evidence>
<evidence type="ECO:0000256" key="1">
    <source>
        <dbReference type="ARBA" id="ARBA00022737"/>
    </source>
</evidence>
<keyword evidence="2" id="KW-0472">Membrane</keyword>
<comment type="caution">
    <text evidence="3">The sequence shown here is derived from an EMBL/GenBank/DDBJ whole genome shotgun (WGS) entry which is preliminary data.</text>
</comment>
<organism evidence="3 4">
    <name type="scientific">Artemisia annua</name>
    <name type="common">Sweet wormwood</name>
    <dbReference type="NCBI Taxonomy" id="35608"/>
    <lineage>
        <taxon>Eukaryota</taxon>
        <taxon>Viridiplantae</taxon>
        <taxon>Streptophyta</taxon>
        <taxon>Embryophyta</taxon>
        <taxon>Tracheophyta</taxon>
        <taxon>Spermatophyta</taxon>
        <taxon>Magnoliopsida</taxon>
        <taxon>eudicotyledons</taxon>
        <taxon>Gunneridae</taxon>
        <taxon>Pentapetalae</taxon>
        <taxon>asterids</taxon>
        <taxon>campanulids</taxon>
        <taxon>Asterales</taxon>
        <taxon>Asteraceae</taxon>
        <taxon>Asteroideae</taxon>
        <taxon>Anthemideae</taxon>
        <taxon>Artemisiinae</taxon>
        <taxon>Artemisia</taxon>
    </lineage>
</organism>
<dbReference type="InterPro" id="IPR011990">
    <property type="entry name" value="TPR-like_helical_dom_sf"/>
</dbReference>
<dbReference type="Gene3D" id="1.25.40.10">
    <property type="entry name" value="Tetratricopeptide repeat domain"/>
    <property type="match status" value="1"/>
</dbReference>
<evidence type="ECO:0000313" key="4">
    <source>
        <dbReference type="Proteomes" id="UP000245207"/>
    </source>
</evidence>
<dbReference type="OrthoDB" id="185373at2759"/>
<protein>
    <submittedName>
        <fullName evidence="3">Pentatricopeptide repeat (PPR) superfamily protein</fullName>
    </submittedName>
</protein>
<dbReference type="InterPro" id="IPR002885">
    <property type="entry name" value="PPR_rpt"/>
</dbReference>
<feature type="transmembrane region" description="Helical" evidence="2">
    <location>
        <begin position="6"/>
        <end position="29"/>
    </location>
</feature>
<dbReference type="NCBIfam" id="TIGR00756">
    <property type="entry name" value="PPR"/>
    <property type="match status" value="1"/>
</dbReference>
<keyword evidence="2" id="KW-0812">Transmembrane</keyword>
<dbReference type="Pfam" id="PF01535">
    <property type="entry name" value="PPR"/>
    <property type="match status" value="2"/>
</dbReference>
<dbReference type="EMBL" id="PKPP01009644">
    <property type="protein sequence ID" value="PWA47801.1"/>
    <property type="molecule type" value="Genomic_DNA"/>
</dbReference>
<name>A0A2U1LFN0_ARTAN</name>
<sequence length="94" mass="10955">MNTKTLFVPMFAHSLVLQVLMTTLLKVYVRGRLFEKARELLTELEVLGYAEEEMPYCLLMDALSKARKIDEAKLVFSEMKIKYVKTGMYLLETK</sequence>
<dbReference type="STRING" id="35608.A0A2U1LFN0"/>
<keyword evidence="4" id="KW-1185">Reference proteome</keyword>
<keyword evidence="2" id="KW-1133">Transmembrane helix</keyword>
<reference evidence="3 4" key="1">
    <citation type="journal article" date="2018" name="Mol. Plant">
        <title>The genome of Artemisia annua provides insight into the evolution of Asteraceae family and artemisinin biosynthesis.</title>
        <authorList>
            <person name="Shen Q."/>
            <person name="Zhang L."/>
            <person name="Liao Z."/>
            <person name="Wang S."/>
            <person name="Yan T."/>
            <person name="Shi P."/>
            <person name="Liu M."/>
            <person name="Fu X."/>
            <person name="Pan Q."/>
            <person name="Wang Y."/>
            <person name="Lv Z."/>
            <person name="Lu X."/>
            <person name="Zhang F."/>
            <person name="Jiang W."/>
            <person name="Ma Y."/>
            <person name="Chen M."/>
            <person name="Hao X."/>
            <person name="Li L."/>
            <person name="Tang Y."/>
            <person name="Lv G."/>
            <person name="Zhou Y."/>
            <person name="Sun X."/>
            <person name="Brodelius P.E."/>
            <person name="Rose J.K.C."/>
            <person name="Tang K."/>
        </authorList>
    </citation>
    <scope>NUCLEOTIDE SEQUENCE [LARGE SCALE GENOMIC DNA]</scope>
    <source>
        <strain evidence="4">cv. Huhao1</strain>
        <tissue evidence="3">Leaf</tissue>
    </source>
</reference>
<dbReference type="AlphaFoldDB" id="A0A2U1LFN0"/>
<gene>
    <name evidence="3" type="ORF">CTI12_AA496230</name>
</gene>
<evidence type="ECO:0000313" key="3">
    <source>
        <dbReference type="EMBL" id="PWA47801.1"/>
    </source>
</evidence>
<keyword evidence="1" id="KW-0677">Repeat</keyword>